<protein>
    <recommendedName>
        <fullName evidence="3">Helix-turn-helix protein</fullName>
    </recommendedName>
</protein>
<comment type="caution">
    <text evidence="1">The sequence shown here is derived from an EMBL/GenBank/DDBJ whole genome shotgun (WGS) entry which is preliminary data.</text>
</comment>
<dbReference type="EMBL" id="VFPU01000001">
    <property type="protein sequence ID" value="TQM97620.1"/>
    <property type="molecule type" value="Genomic_DNA"/>
</dbReference>
<dbReference type="Gene3D" id="1.10.260.40">
    <property type="entry name" value="lambda repressor-like DNA-binding domains"/>
    <property type="match status" value="1"/>
</dbReference>
<dbReference type="RefSeq" id="WP_141819315.1">
    <property type="nucleotide sequence ID" value="NZ_BAAAIL010000001.1"/>
</dbReference>
<name>A0A543KRE6_9MICO</name>
<proteinExistence type="predicted"/>
<dbReference type="AlphaFoldDB" id="A0A543KRE6"/>
<dbReference type="GO" id="GO:0003677">
    <property type="term" value="F:DNA binding"/>
    <property type="evidence" value="ECO:0007669"/>
    <property type="project" value="InterPro"/>
</dbReference>
<organism evidence="1 2">
    <name type="scientific">Ornithinimicrobium humiphilum</name>
    <dbReference type="NCBI Taxonomy" id="125288"/>
    <lineage>
        <taxon>Bacteria</taxon>
        <taxon>Bacillati</taxon>
        <taxon>Actinomycetota</taxon>
        <taxon>Actinomycetes</taxon>
        <taxon>Micrococcales</taxon>
        <taxon>Ornithinimicrobiaceae</taxon>
        <taxon>Ornithinimicrobium</taxon>
    </lineage>
</organism>
<evidence type="ECO:0000313" key="2">
    <source>
        <dbReference type="Proteomes" id="UP000315133"/>
    </source>
</evidence>
<reference evidence="1 2" key="1">
    <citation type="submission" date="2019-06" db="EMBL/GenBank/DDBJ databases">
        <title>Sequencing the genomes of 1000 actinobacteria strains.</title>
        <authorList>
            <person name="Klenk H.-P."/>
        </authorList>
    </citation>
    <scope>NUCLEOTIDE SEQUENCE [LARGE SCALE GENOMIC DNA]</scope>
    <source>
        <strain evidence="1 2">DSM 12362</strain>
    </source>
</reference>
<keyword evidence="2" id="KW-1185">Reference proteome</keyword>
<dbReference type="Proteomes" id="UP000315133">
    <property type="component" value="Unassembled WGS sequence"/>
</dbReference>
<dbReference type="InterPro" id="IPR010982">
    <property type="entry name" value="Lambda_DNA-bd_dom_sf"/>
</dbReference>
<accession>A0A543KRE6</accession>
<dbReference type="SUPFAM" id="SSF47413">
    <property type="entry name" value="lambda repressor-like DNA-binding domains"/>
    <property type="match status" value="1"/>
</dbReference>
<sequence length="155" mass="17439">MEGPRRDVGLALRADRRRRGLSQRAYAATRGISRDRVAQAEVDAGSLRLADVLVLLEGTGYELVVLPVGSERPDVAWDETDLRATTRVGSRFPAHRRVRRSRGGPMWWIYHEQLGNRGYGPQPGWTAEGFEIPPGTVYGKKPRPYVEGEGPRWPY</sequence>
<dbReference type="OrthoDB" id="4838141at2"/>
<evidence type="ECO:0000313" key="1">
    <source>
        <dbReference type="EMBL" id="TQM97620.1"/>
    </source>
</evidence>
<evidence type="ECO:0008006" key="3">
    <source>
        <dbReference type="Google" id="ProtNLM"/>
    </source>
</evidence>
<gene>
    <name evidence="1" type="ORF">FB476_2540</name>
</gene>